<dbReference type="AlphaFoldDB" id="A0A6C0CR54"/>
<accession>A0A6C0CR54</accession>
<protein>
    <submittedName>
        <fullName evidence="1">Uncharacterized protein</fullName>
    </submittedName>
</protein>
<proteinExistence type="predicted"/>
<sequence>MASITSAAQAVIAAADASPGESKENTLLNKARALVQNIDGQTGPFCKAAEDVVYFYNLHLLTIILTEHQVSDWKFWLPMDLFEWRWADEIRELFPWWEFTYNTEGHYAIEPAEYVDPGERWKLCESTLRQPTFHTMYNLPNDEKKITYWDLYCSPFPTGTLVTTRQLKMIDIHPEVRQYILDRGCPKDLEDFVWSWAEDDRELNRNWQKWALRGIEDHIVTITEKITGVTMEQSYKQDPPPPLRRQATWVGKFYKGSDACPPRERVEQEGDDTIIMVEIRAPESLREWCKLEMSGPKDNPMWKQKGLPAGLDWMIDVIWANLTPWERKEIKHMLDNWRGLPRHTAWLNIQLLHNFGDCFTEASKKKVHWMLHPRTVKY</sequence>
<reference evidence="1" key="1">
    <citation type="journal article" date="2020" name="Nature">
        <title>Giant virus diversity and host interactions through global metagenomics.</title>
        <authorList>
            <person name="Schulz F."/>
            <person name="Roux S."/>
            <person name="Paez-Espino D."/>
            <person name="Jungbluth S."/>
            <person name="Walsh D.A."/>
            <person name="Denef V.J."/>
            <person name="McMahon K.D."/>
            <person name="Konstantinidis K.T."/>
            <person name="Eloe-Fadrosh E.A."/>
            <person name="Kyrpides N.C."/>
            <person name="Woyke T."/>
        </authorList>
    </citation>
    <scope>NUCLEOTIDE SEQUENCE</scope>
    <source>
        <strain evidence="1">GVMAG-M-3300021425-30</strain>
    </source>
</reference>
<dbReference type="EMBL" id="MN739467">
    <property type="protein sequence ID" value="QHT06169.1"/>
    <property type="molecule type" value="Genomic_DNA"/>
</dbReference>
<organism evidence="1">
    <name type="scientific">viral metagenome</name>
    <dbReference type="NCBI Taxonomy" id="1070528"/>
    <lineage>
        <taxon>unclassified sequences</taxon>
        <taxon>metagenomes</taxon>
        <taxon>organismal metagenomes</taxon>
    </lineage>
</organism>
<name>A0A6C0CR54_9ZZZZ</name>
<evidence type="ECO:0000313" key="1">
    <source>
        <dbReference type="EMBL" id="QHT06169.1"/>
    </source>
</evidence>